<dbReference type="Proteomes" id="UP000235965">
    <property type="component" value="Unassembled WGS sequence"/>
</dbReference>
<gene>
    <name evidence="1" type="ORF">B7P43_G11291</name>
</gene>
<sequence>MDDCCCVATVVPGTVATGFCNKLEGTNDGVVTDAVAELDWGRLPLVTFAEGEGPPVVDMEADVETWEESEEVICTSEVDKAEELGVETGGGRGTLLPATVVEVEVGGNWF</sequence>
<evidence type="ECO:0000313" key="1">
    <source>
        <dbReference type="EMBL" id="PNF21673.1"/>
    </source>
</evidence>
<reference evidence="1 2" key="1">
    <citation type="submission" date="2017-12" db="EMBL/GenBank/DDBJ databases">
        <title>Hemimetabolous genomes reveal molecular basis of termite eusociality.</title>
        <authorList>
            <person name="Harrison M.C."/>
            <person name="Jongepier E."/>
            <person name="Robertson H.M."/>
            <person name="Arning N."/>
            <person name="Bitard-Feildel T."/>
            <person name="Chao H."/>
            <person name="Childers C.P."/>
            <person name="Dinh H."/>
            <person name="Doddapaneni H."/>
            <person name="Dugan S."/>
            <person name="Gowin J."/>
            <person name="Greiner C."/>
            <person name="Han Y."/>
            <person name="Hu H."/>
            <person name="Hughes D.S.T."/>
            <person name="Huylmans A.-K."/>
            <person name="Kemena C."/>
            <person name="Kremer L.P.M."/>
            <person name="Lee S.L."/>
            <person name="Lopez-Ezquerra A."/>
            <person name="Mallet L."/>
            <person name="Monroy-Kuhn J.M."/>
            <person name="Moser A."/>
            <person name="Murali S.C."/>
            <person name="Muzny D.M."/>
            <person name="Otani S."/>
            <person name="Piulachs M.-D."/>
            <person name="Poelchau M."/>
            <person name="Qu J."/>
            <person name="Schaub F."/>
            <person name="Wada-Katsumata A."/>
            <person name="Worley K.C."/>
            <person name="Xie Q."/>
            <person name="Ylla G."/>
            <person name="Poulsen M."/>
            <person name="Gibbs R.A."/>
            <person name="Schal C."/>
            <person name="Richards S."/>
            <person name="Belles X."/>
            <person name="Korb J."/>
            <person name="Bornberg-Bauer E."/>
        </authorList>
    </citation>
    <scope>NUCLEOTIDE SEQUENCE [LARGE SCALE GENOMIC DNA]</scope>
    <source>
        <tissue evidence="1">Whole body</tissue>
    </source>
</reference>
<evidence type="ECO:0000313" key="2">
    <source>
        <dbReference type="Proteomes" id="UP000235965"/>
    </source>
</evidence>
<keyword evidence="2" id="KW-1185">Reference proteome</keyword>
<protein>
    <submittedName>
        <fullName evidence="1">Uncharacterized protein</fullName>
    </submittedName>
</protein>
<dbReference type="InParanoid" id="A0A2J7PZA8"/>
<name>A0A2J7PZA8_9NEOP</name>
<dbReference type="EMBL" id="NEVH01020337">
    <property type="protein sequence ID" value="PNF21673.1"/>
    <property type="molecule type" value="Genomic_DNA"/>
</dbReference>
<comment type="caution">
    <text evidence="1">The sequence shown here is derived from an EMBL/GenBank/DDBJ whole genome shotgun (WGS) entry which is preliminary data.</text>
</comment>
<proteinExistence type="predicted"/>
<accession>A0A2J7PZA8</accession>
<organism evidence="1 2">
    <name type="scientific">Cryptotermes secundus</name>
    <dbReference type="NCBI Taxonomy" id="105785"/>
    <lineage>
        <taxon>Eukaryota</taxon>
        <taxon>Metazoa</taxon>
        <taxon>Ecdysozoa</taxon>
        <taxon>Arthropoda</taxon>
        <taxon>Hexapoda</taxon>
        <taxon>Insecta</taxon>
        <taxon>Pterygota</taxon>
        <taxon>Neoptera</taxon>
        <taxon>Polyneoptera</taxon>
        <taxon>Dictyoptera</taxon>
        <taxon>Blattodea</taxon>
        <taxon>Blattoidea</taxon>
        <taxon>Termitoidae</taxon>
        <taxon>Kalotermitidae</taxon>
        <taxon>Cryptotermitinae</taxon>
        <taxon>Cryptotermes</taxon>
    </lineage>
</organism>
<dbReference type="AlphaFoldDB" id="A0A2J7PZA8"/>